<dbReference type="InterPro" id="IPR034197">
    <property type="entry name" value="Peptidases_S8_3"/>
</dbReference>
<evidence type="ECO:0000256" key="2">
    <source>
        <dbReference type="ARBA" id="ARBA00022670"/>
    </source>
</evidence>
<organism evidence="12 13">
    <name type="scientific">Trapa incisa</name>
    <dbReference type="NCBI Taxonomy" id="236973"/>
    <lineage>
        <taxon>Eukaryota</taxon>
        <taxon>Viridiplantae</taxon>
        <taxon>Streptophyta</taxon>
        <taxon>Embryophyta</taxon>
        <taxon>Tracheophyta</taxon>
        <taxon>Spermatophyta</taxon>
        <taxon>Magnoliopsida</taxon>
        <taxon>eudicotyledons</taxon>
        <taxon>Gunneridae</taxon>
        <taxon>Pentapetalae</taxon>
        <taxon>rosids</taxon>
        <taxon>malvids</taxon>
        <taxon>Myrtales</taxon>
        <taxon>Lythraceae</taxon>
        <taxon>Trapa</taxon>
    </lineage>
</organism>
<dbReference type="InterPro" id="IPR045051">
    <property type="entry name" value="SBT"/>
</dbReference>
<dbReference type="Pfam" id="PF05922">
    <property type="entry name" value="Inhibitor_I9"/>
    <property type="match status" value="1"/>
</dbReference>
<evidence type="ECO:0000313" key="12">
    <source>
        <dbReference type="EMBL" id="KAK4756743.1"/>
    </source>
</evidence>
<evidence type="ECO:0000259" key="11">
    <source>
        <dbReference type="Pfam" id="PF17766"/>
    </source>
</evidence>
<dbReference type="GO" id="GO:0004252">
    <property type="term" value="F:serine-type endopeptidase activity"/>
    <property type="evidence" value="ECO:0007669"/>
    <property type="project" value="UniProtKB-UniRule"/>
</dbReference>
<evidence type="ECO:0000256" key="6">
    <source>
        <dbReference type="PIRSR" id="PIRSR615500-1"/>
    </source>
</evidence>
<dbReference type="Proteomes" id="UP001345219">
    <property type="component" value="Chromosome 6"/>
</dbReference>
<dbReference type="InterPro" id="IPR037045">
    <property type="entry name" value="S8pro/Inhibitor_I9_sf"/>
</dbReference>
<evidence type="ECO:0000259" key="9">
    <source>
        <dbReference type="Pfam" id="PF00082"/>
    </source>
</evidence>
<proteinExistence type="inferred from homology"/>
<evidence type="ECO:0000256" key="4">
    <source>
        <dbReference type="ARBA" id="ARBA00022801"/>
    </source>
</evidence>
<dbReference type="PRINTS" id="PR00723">
    <property type="entry name" value="SUBTILISIN"/>
</dbReference>
<dbReference type="Gene3D" id="2.60.40.2310">
    <property type="match status" value="1"/>
</dbReference>
<dbReference type="EMBL" id="JAXIOK010000013">
    <property type="protein sequence ID" value="KAK4756743.1"/>
    <property type="molecule type" value="Genomic_DNA"/>
</dbReference>
<name>A0AAN7K3D1_9MYRT</name>
<dbReference type="InterPro" id="IPR015500">
    <property type="entry name" value="Peptidase_S8_subtilisin-rel"/>
</dbReference>
<dbReference type="Gene3D" id="3.30.70.80">
    <property type="entry name" value="Peptidase S8 propeptide/proteinase inhibitor I9"/>
    <property type="match status" value="1"/>
</dbReference>
<keyword evidence="3 8" id="KW-0732">Signal</keyword>
<evidence type="ECO:0000256" key="8">
    <source>
        <dbReference type="SAM" id="SignalP"/>
    </source>
</evidence>
<feature type="domain" description="Peptidase S8/S53" evidence="9">
    <location>
        <begin position="130"/>
        <end position="583"/>
    </location>
</feature>
<gene>
    <name evidence="12" type="ORF">SAY87_006870</name>
</gene>
<feature type="active site" description="Charge relay system" evidence="6 7">
    <location>
        <position position="203"/>
    </location>
</feature>
<feature type="active site" description="Charge relay system" evidence="6 7">
    <location>
        <position position="138"/>
    </location>
</feature>
<dbReference type="PROSITE" id="PS00137">
    <property type="entry name" value="SUBTILASE_HIS"/>
    <property type="match status" value="1"/>
</dbReference>
<dbReference type="Pfam" id="PF17766">
    <property type="entry name" value="fn3_6"/>
    <property type="match status" value="1"/>
</dbReference>
<keyword evidence="13" id="KW-1185">Reference proteome</keyword>
<feature type="signal peptide" evidence="8">
    <location>
        <begin position="1"/>
        <end position="22"/>
    </location>
</feature>
<dbReference type="InterPro" id="IPR023828">
    <property type="entry name" value="Peptidase_S8_Ser-AS"/>
</dbReference>
<keyword evidence="2 7" id="KW-0645">Protease</keyword>
<keyword evidence="4 7" id="KW-0378">Hydrolase</keyword>
<evidence type="ECO:0000256" key="3">
    <source>
        <dbReference type="ARBA" id="ARBA00022729"/>
    </source>
</evidence>
<evidence type="ECO:0000313" key="13">
    <source>
        <dbReference type="Proteomes" id="UP001345219"/>
    </source>
</evidence>
<dbReference type="PANTHER" id="PTHR10795">
    <property type="entry name" value="PROPROTEIN CONVERTASE SUBTILISIN/KEXIN"/>
    <property type="match status" value="1"/>
</dbReference>
<accession>A0AAN7K3D1</accession>
<dbReference type="CDD" id="cd02120">
    <property type="entry name" value="PA_subtilisin_like"/>
    <property type="match status" value="1"/>
</dbReference>
<dbReference type="FunFam" id="3.40.50.200:FF:000006">
    <property type="entry name" value="Subtilisin-like protease SBT1.5"/>
    <property type="match status" value="1"/>
</dbReference>
<evidence type="ECO:0008006" key="14">
    <source>
        <dbReference type="Google" id="ProtNLM"/>
    </source>
</evidence>
<evidence type="ECO:0000256" key="5">
    <source>
        <dbReference type="ARBA" id="ARBA00022825"/>
    </source>
</evidence>
<dbReference type="CDD" id="cd04852">
    <property type="entry name" value="Peptidases_S8_3"/>
    <property type="match status" value="1"/>
</dbReference>
<keyword evidence="5 7" id="KW-0720">Serine protease</keyword>
<protein>
    <recommendedName>
        <fullName evidence="14">Cucumisin</fullName>
    </recommendedName>
</protein>
<dbReference type="Pfam" id="PF00082">
    <property type="entry name" value="Peptidase_S8"/>
    <property type="match status" value="1"/>
</dbReference>
<dbReference type="InterPro" id="IPR041469">
    <property type="entry name" value="Subtilisin-like_FN3"/>
</dbReference>
<dbReference type="Gene3D" id="3.50.30.30">
    <property type="match status" value="1"/>
</dbReference>
<dbReference type="InterPro" id="IPR010259">
    <property type="entry name" value="S8pro/Inhibitor_I9"/>
</dbReference>
<feature type="domain" description="Inhibitor I9" evidence="10">
    <location>
        <begin position="33"/>
        <end position="109"/>
    </location>
</feature>
<sequence>MIRHGCILKLLLLALNVALLMSNSYSQGDEKEYIVYMGDRLKDVSSTASLYLSMLRNVIGSNVVPDSVLYSYRRSFSGFVVRLTEEQARNLAEIGGVVSVFPNKKYSLQTTRSWDFLGFPEQVRRATMENDIIIGVLDTGIWPGSDSFSDAGLGPPPSKWKGSCQSSANFTCNNKIIGAKYYRVVGPVKSPEDVLSPLDTEGHGTHVASTAAGRSVASASLYGLGSGTARGGVPSARIAVYKICWSDGCYGADILAAFDDAIADGVDIISLSVGNFFINDFYEDPIAIGAFYAMKNNVLTSNSGGNNGPSAGNITSVAPWLLSVAASTIDRKFLTKVQLANGNLYEGISINTVDGANEMYPLIYGANAPNKTANITGSISRYCRIGTLDPNLVQGKIVVCDTLTNGNGPFSAGAKGAIMHYDFFLKDVAFSFPLPVSYLDDDKGIDILRYINSSRNASTSIFKSMEINDTVAPYVVSFSSRGPNLLTPGILKPDLSAPGVDILAGWTMAASITGVPGDNRFSPFNIISGTSMACPHASAAAAYIKSFNPTWSPAAIKSALMTTATPMKAPTNSSAAEFAYGTGNINPLKAVNPGLVYDANQTDYVKFLCGQGYNKITLWIMTGDDSTCSNATNGTVWDLNYPSFTLPTASVSTPIDQIFTRTVTNVGDPTSTYRSVVSAPAGLSIQVVPEALSFNSLGQKLSFNVTVGGSISRSMVSASLVWDDGVHQVRSPIVVYVVASS</sequence>
<comment type="caution">
    <text evidence="12">The sequence shown here is derived from an EMBL/GenBank/DDBJ whole genome shotgun (WGS) entry which is preliminary data.</text>
</comment>
<dbReference type="Gene3D" id="3.40.50.200">
    <property type="entry name" value="Peptidase S8/S53 domain"/>
    <property type="match status" value="1"/>
</dbReference>
<feature type="chain" id="PRO_5042957205" description="Cucumisin" evidence="8">
    <location>
        <begin position="23"/>
        <end position="741"/>
    </location>
</feature>
<comment type="similarity">
    <text evidence="1 7">Belongs to the peptidase S8 family.</text>
</comment>
<evidence type="ECO:0000259" key="10">
    <source>
        <dbReference type="Pfam" id="PF05922"/>
    </source>
</evidence>
<feature type="domain" description="Subtilisin-like protease fibronectin type-III" evidence="11">
    <location>
        <begin position="638"/>
        <end position="735"/>
    </location>
</feature>
<evidence type="ECO:0000256" key="1">
    <source>
        <dbReference type="ARBA" id="ARBA00011073"/>
    </source>
</evidence>
<dbReference type="InterPro" id="IPR036852">
    <property type="entry name" value="Peptidase_S8/S53_dom_sf"/>
</dbReference>
<evidence type="ECO:0000256" key="7">
    <source>
        <dbReference type="PROSITE-ProRule" id="PRU01240"/>
    </source>
</evidence>
<dbReference type="AlphaFoldDB" id="A0AAN7K3D1"/>
<dbReference type="InterPro" id="IPR000209">
    <property type="entry name" value="Peptidase_S8/S53_dom"/>
</dbReference>
<dbReference type="PROSITE" id="PS00138">
    <property type="entry name" value="SUBTILASE_SER"/>
    <property type="match status" value="1"/>
</dbReference>
<dbReference type="SUPFAM" id="SSF52743">
    <property type="entry name" value="Subtilisin-like"/>
    <property type="match status" value="1"/>
</dbReference>
<feature type="active site" description="Charge relay system" evidence="6 7">
    <location>
        <position position="531"/>
    </location>
</feature>
<dbReference type="InterPro" id="IPR022398">
    <property type="entry name" value="Peptidase_S8_His-AS"/>
</dbReference>
<dbReference type="PROSITE" id="PS51892">
    <property type="entry name" value="SUBTILASE"/>
    <property type="match status" value="1"/>
</dbReference>
<dbReference type="GO" id="GO:0006508">
    <property type="term" value="P:proteolysis"/>
    <property type="evidence" value="ECO:0007669"/>
    <property type="project" value="UniProtKB-KW"/>
</dbReference>
<reference evidence="12 13" key="1">
    <citation type="journal article" date="2023" name="Hortic Res">
        <title>Pangenome of water caltrop reveals structural variations and asymmetric subgenome divergence after allopolyploidization.</title>
        <authorList>
            <person name="Zhang X."/>
            <person name="Chen Y."/>
            <person name="Wang L."/>
            <person name="Yuan Y."/>
            <person name="Fang M."/>
            <person name="Shi L."/>
            <person name="Lu R."/>
            <person name="Comes H.P."/>
            <person name="Ma Y."/>
            <person name="Chen Y."/>
            <person name="Huang G."/>
            <person name="Zhou Y."/>
            <person name="Zheng Z."/>
            <person name="Qiu Y."/>
        </authorList>
    </citation>
    <scope>NUCLEOTIDE SEQUENCE [LARGE SCALE GENOMIC DNA]</scope>
    <source>
        <tissue evidence="12">Roots</tissue>
    </source>
</reference>